<evidence type="ECO:0000256" key="2">
    <source>
        <dbReference type="SAM" id="Phobius"/>
    </source>
</evidence>
<organism evidence="4 5">
    <name type="scientific">Clavelina lepadiformis</name>
    <name type="common">Light-bulb sea squirt</name>
    <name type="synonym">Ascidia lepadiformis</name>
    <dbReference type="NCBI Taxonomy" id="159417"/>
    <lineage>
        <taxon>Eukaryota</taxon>
        <taxon>Metazoa</taxon>
        <taxon>Chordata</taxon>
        <taxon>Tunicata</taxon>
        <taxon>Ascidiacea</taxon>
        <taxon>Aplousobranchia</taxon>
        <taxon>Clavelinidae</taxon>
        <taxon>Clavelina</taxon>
    </lineage>
</organism>
<dbReference type="Gene3D" id="3.40.50.880">
    <property type="match status" value="1"/>
</dbReference>
<name>A0ABP0EZH5_CLALP</name>
<comment type="caution">
    <text evidence="4">The sequence shown here is derived from an EMBL/GenBank/DDBJ whole genome shotgun (WGS) entry which is preliminary data.</text>
</comment>
<dbReference type="InterPro" id="IPR017456">
    <property type="entry name" value="CTP_synthase_N"/>
</dbReference>
<dbReference type="Proteomes" id="UP001642483">
    <property type="component" value="Unassembled WGS sequence"/>
</dbReference>
<dbReference type="PANTHER" id="PTHR11550:SF0">
    <property type="entry name" value="CTP SYNTHASE-RELATED"/>
    <property type="match status" value="1"/>
</dbReference>
<dbReference type="Gene3D" id="3.40.50.300">
    <property type="entry name" value="P-loop containing nucleotide triphosphate hydrolases"/>
    <property type="match status" value="1"/>
</dbReference>
<keyword evidence="2" id="KW-0472">Membrane</keyword>
<gene>
    <name evidence="4" type="ORF">CVLEPA_LOCUS514</name>
</gene>
<evidence type="ECO:0000256" key="1">
    <source>
        <dbReference type="ARBA" id="ARBA00022962"/>
    </source>
</evidence>
<dbReference type="InterPro" id="IPR027417">
    <property type="entry name" value="P-loop_NTPase"/>
</dbReference>
<proteinExistence type="predicted"/>
<feature type="transmembrane region" description="Helical" evidence="2">
    <location>
        <begin position="280"/>
        <end position="302"/>
    </location>
</feature>
<keyword evidence="5" id="KW-1185">Reference proteome</keyword>
<evidence type="ECO:0000313" key="4">
    <source>
        <dbReference type="EMBL" id="CAK8671452.1"/>
    </source>
</evidence>
<sequence length="332" mass="37810">MKWTNWKQANCFIAERVSKIPVNGVKEEPQVCIIELGGTIGDIEGMPFVEAFRQFQFRVKPENFCNIHVSLVPQPSTTGEQKTKPTQHSVRQLRGLGLSPDLIICRSYSPIHTSVKEKISNFCHVAPEQVITVHDAHSIYHVPFLLDEQNISSYFMTRLGLPGKLKRSVINQWKNLADLTDRIHTTVNIALVGKYTQLEDSYASVIKALRHSALAVHKKLNLTKPNTWKTKRLPNSLLSIMKHERNYVCLMVSLFLAVLVPVVLKAKSRQLSGLDFTENLSLVFVLVCKLPRLNLLVMFSTWKEQTQRKMIQTPRILLSSTCLNTTEEMRPP</sequence>
<dbReference type="Pfam" id="PF06418">
    <property type="entry name" value="CTP_synth_N"/>
    <property type="match status" value="1"/>
</dbReference>
<accession>A0ABP0EZH5</accession>
<dbReference type="InterPro" id="IPR029062">
    <property type="entry name" value="Class_I_gatase-like"/>
</dbReference>
<keyword evidence="1" id="KW-0315">Glutamine amidotransferase</keyword>
<feature type="domain" description="CTP synthase N-terminal" evidence="3">
    <location>
        <begin position="17"/>
        <end position="161"/>
    </location>
</feature>
<protein>
    <recommendedName>
        <fullName evidence="3">CTP synthase N-terminal domain-containing protein</fullName>
    </recommendedName>
</protein>
<dbReference type="EMBL" id="CAWYQH010000001">
    <property type="protein sequence ID" value="CAK8671452.1"/>
    <property type="molecule type" value="Genomic_DNA"/>
</dbReference>
<reference evidence="4 5" key="1">
    <citation type="submission" date="2024-02" db="EMBL/GenBank/DDBJ databases">
        <authorList>
            <person name="Daric V."/>
            <person name="Darras S."/>
        </authorList>
    </citation>
    <scope>NUCLEOTIDE SEQUENCE [LARGE SCALE GENOMIC DNA]</scope>
</reference>
<evidence type="ECO:0000259" key="3">
    <source>
        <dbReference type="Pfam" id="PF06418"/>
    </source>
</evidence>
<dbReference type="SUPFAM" id="SSF52540">
    <property type="entry name" value="P-loop containing nucleoside triphosphate hydrolases"/>
    <property type="match status" value="1"/>
</dbReference>
<feature type="transmembrane region" description="Helical" evidence="2">
    <location>
        <begin position="247"/>
        <end position="264"/>
    </location>
</feature>
<dbReference type="PANTHER" id="PTHR11550">
    <property type="entry name" value="CTP SYNTHASE"/>
    <property type="match status" value="1"/>
</dbReference>
<keyword evidence="2" id="KW-0812">Transmembrane</keyword>
<evidence type="ECO:0000313" key="5">
    <source>
        <dbReference type="Proteomes" id="UP001642483"/>
    </source>
</evidence>
<keyword evidence="2" id="KW-1133">Transmembrane helix</keyword>
<dbReference type="InterPro" id="IPR004468">
    <property type="entry name" value="CTP_synthase"/>
</dbReference>